<evidence type="ECO:0000313" key="13">
    <source>
        <dbReference type="EnsemblMetazoa" id="PPA41525.1"/>
    </source>
</evidence>
<gene>
    <name evidence="13" type="primary">WBGene00279894</name>
</gene>
<keyword evidence="3" id="KW-0479">Metal-binding</keyword>
<evidence type="ECO:0000256" key="1">
    <source>
        <dbReference type="ARBA" id="ARBA00004370"/>
    </source>
</evidence>
<evidence type="ECO:0000256" key="2">
    <source>
        <dbReference type="ARBA" id="ARBA00022692"/>
    </source>
</evidence>
<accession>A0A8R1Z301</accession>
<dbReference type="Pfam" id="PF00270">
    <property type="entry name" value="DEAD"/>
    <property type="match status" value="1"/>
</dbReference>
<dbReference type="InterPro" id="IPR011545">
    <property type="entry name" value="DEAD/DEAH_box_helicase_dom"/>
</dbReference>
<dbReference type="GO" id="GO:0008270">
    <property type="term" value="F:zinc ion binding"/>
    <property type="evidence" value="ECO:0007669"/>
    <property type="project" value="UniProtKB-KW"/>
</dbReference>
<reference evidence="13" key="2">
    <citation type="submission" date="2022-06" db="UniProtKB">
        <authorList>
            <consortium name="EnsemblMetazoa"/>
        </authorList>
    </citation>
    <scope>IDENTIFICATION</scope>
    <source>
        <strain evidence="13">PS312</strain>
    </source>
</reference>
<evidence type="ECO:0000256" key="4">
    <source>
        <dbReference type="ARBA" id="ARBA00022771"/>
    </source>
</evidence>
<dbReference type="Pfam" id="PF05485">
    <property type="entry name" value="THAP"/>
    <property type="match status" value="1"/>
</dbReference>
<dbReference type="CDD" id="cd00637">
    <property type="entry name" value="7tm_classA_rhodopsin-like"/>
    <property type="match status" value="1"/>
</dbReference>
<dbReference type="PANTHER" id="PTHR31751:SF42">
    <property type="entry name" value="PROTEIN CBG10204"/>
    <property type="match status" value="1"/>
</dbReference>
<dbReference type="GO" id="GO:0004930">
    <property type="term" value="F:G protein-coupled receptor activity"/>
    <property type="evidence" value="ECO:0007669"/>
    <property type="project" value="InterPro"/>
</dbReference>
<keyword evidence="4 9" id="KW-0863">Zinc-finger</keyword>
<evidence type="ECO:0000256" key="8">
    <source>
        <dbReference type="ARBA" id="ARBA00023136"/>
    </source>
</evidence>
<organism evidence="13 14">
    <name type="scientific">Pristionchus pacificus</name>
    <name type="common">Parasitic nematode worm</name>
    <dbReference type="NCBI Taxonomy" id="54126"/>
    <lineage>
        <taxon>Eukaryota</taxon>
        <taxon>Metazoa</taxon>
        <taxon>Ecdysozoa</taxon>
        <taxon>Nematoda</taxon>
        <taxon>Chromadorea</taxon>
        <taxon>Rhabditida</taxon>
        <taxon>Rhabditina</taxon>
        <taxon>Diplogasteromorpha</taxon>
        <taxon>Diplogasteroidea</taxon>
        <taxon>Neodiplogasteridae</taxon>
        <taxon>Pristionchus</taxon>
    </lineage>
</organism>
<feature type="transmembrane region" description="Helical" evidence="11">
    <location>
        <begin position="47"/>
        <end position="65"/>
    </location>
</feature>
<evidence type="ECO:0000256" key="3">
    <source>
        <dbReference type="ARBA" id="ARBA00022723"/>
    </source>
</evidence>
<evidence type="ECO:0000256" key="6">
    <source>
        <dbReference type="ARBA" id="ARBA00022989"/>
    </source>
</evidence>
<dbReference type="Proteomes" id="UP000005239">
    <property type="component" value="Unassembled WGS sequence"/>
</dbReference>
<dbReference type="PANTHER" id="PTHR31751">
    <property type="entry name" value="SI:CH211-108C17.2-RELATED-RELATED"/>
    <property type="match status" value="1"/>
</dbReference>
<keyword evidence="6 11" id="KW-1133">Transmembrane helix</keyword>
<keyword evidence="5" id="KW-0862">Zinc</keyword>
<sequence>MLEVDRFHWNLARTFLFISCIFAVIGICCNSMIFITTLRTKLTLRGTYNILIGICAVADILHQFLPEMGVAVGGVCVMCIDIVRMLSVICAVQHRTLKKRFYVQVRRYLFETQMLYFTVSRISDAVARRHSCYRVIIASTMGPLGRGIRIRLPACVIKAMKKATCVVCCKTNLRTSMHRFASNIAMKEQWVNALCSTSEEKKALYERVNARNPPMLCESHFTESDFSCPSPDSRILNSSAIPFDTTPTVTTVSVSTVVSPSMVPFTPPSTPHFSFPPIESTPLRRPRSTTRPAMTRDVDDDPTWTPPPSTTLNEPDSEYLLVSKESLMDLLRHCTVCKKGTNNLSFRMDGLGFTCTRVCNLCGMRSPWENSKTLHTANRSGKERLPKINVDIVAGTALTATGGTKLRQNMMMSGIHSLSTTTFNRIKRLYLAPAIEKEFEKVQGGIIDAYMAPVRGWLKTIIRRCYHAVLSSNGNGEMASEKFRAILLCMQNQHDFSQDASFKHIKGCEHGPPSVNYIFMPRDGKIVNRLVQKVFTERNIEDIKRVSHRLNTSPCESINALACRYAPKDSYFSRSGHEMRTQETMLHWNHLKHTAADGTRPVVGRKSYVNPTHKNVVWRNVRKAATHSWRDNVKQLAYELRKNMTETPYATEKKERNAIAERKREIDRLTRPLVPSNADPNLDEEYSSDEDEEVDGRVDCPLDPLDKHLSEATSHHREADNVCSSCKNCGSAVTGQPMAFPTPIQASLKPTASSTPSTFVFKSEPCQDKFFDHEVELSIGPGGTKLTEDIVKVESFDDLEFRLPENVANAGYTKPTPIQKYAMKSIQKGKDLMACSQTGSGKTATFLLPIMNSLLWYTDPSLITDVPSKPQARILAPTNNKHGGVFDYCSVSRIGDQAIRNEHNILICLLSAVTYGITWSGI</sequence>
<keyword evidence="8 11" id="KW-0472">Membrane</keyword>
<dbReference type="SMART" id="SM00980">
    <property type="entry name" value="THAP"/>
    <property type="match status" value="1"/>
</dbReference>
<dbReference type="Gene3D" id="6.20.210.20">
    <property type="entry name" value="THAP domain"/>
    <property type="match status" value="1"/>
</dbReference>
<feature type="compositionally biased region" description="Low complexity" evidence="10">
    <location>
        <begin position="273"/>
        <end position="283"/>
    </location>
</feature>
<dbReference type="EnsemblMetazoa" id="PPA41525.1">
    <property type="protein sequence ID" value="PPA41525.1"/>
    <property type="gene ID" value="WBGene00279894"/>
</dbReference>
<feature type="transmembrane region" description="Helical" evidence="11">
    <location>
        <begin position="71"/>
        <end position="92"/>
    </location>
</feature>
<dbReference type="InterPro" id="IPR000276">
    <property type="entry name" value="GPCR_Rhodpsn"/>
</dbReference>
<dbReference type="InterPro" id="IPR038441">
    <property type="entry name" value="THAP_Znf_sf"/>
</dbReference>
<evidence type="ECO:0000256" key="9">
    <source>
        <dbReference type="PROSITE-ProRule" id="PRU00309"/>
    </source>
</evidence>
<evidence type="ECO:0000259" key="12">
    <source>
        <dbReference type="PROSITE" id="PS50950"/>
    </source>
</evidence>
<evidence type="ECO:0000256" key="7">
    <source>
        <dbReference type="ARBA" id="ARBA00023125"/>
    </source>
</evidence>
<protein>
    <submittedName>
        <fullName evidence="13">THAP-type domain-containing protein</fullName>
    </submittedName>
</protein>
<evidence type="ECO:0000256" key="11">
    <source>
        <dbReference type="SAM" id="Phobius"/>
    </source>
</evidence>
<dbReference type="SMART" id="SM01381">
    <property type="entry name" value="7TM_GPCR_Srsx"/>
    <property type="match status" value="1"/>
</dbReference>
<feature type="compositionally biased region" description="Basic and acidic residues" evidence="10">
    <location>
        <begin position="651"/>
        <end position="670"/>
    </location>
</feature>
<keyword evidence="2 11" id="KW-0812">Transmembrane</keyword>
<proteinExistence type="predicted"/>
<evidence type="ECO:0000256" key="10">
    <source>
        <dbReference type="SAM" id="MobiDB-lite"/>
    </source>
</evidence>
<evidence type="ECO:0000313" key="14">
    <source>
        <dbReference type="Proteomes" id="UP000005239"/>
    </source>
</evidence>
<dbReference type="SUPFAM" id="SSF52540">
    <property type="entry name" value="P-loop containing nucleoside triphosphate hydrolases"/>
    <property type="match status" value="1"/>
</dbReference>
<keyword evidence="7 9" id="KW-0238">DNA-binding</keyword>
<feature type="region of interest" description="Disordered" evidence="10">
    <location>
        <begin position="649"/>
        <end position="695"/>
    </location>
</feature>
<feature type="domain" description="THAP-type" evidence="12">
    <location>
        <begin position="160"/>
        <end position="245"/>
    </location>
</feature>
<feature type="transmembrane region" description="Helical" evidence="11">
    <location>
        <begin position="15"/>
        <end position="35"/>
    </location>
</feature>
<comment type="subcellular location">
    <subcellularLocation>
        <location evidence="1">Membrane</location>
    </subcellularLocation>
</comment>
<keyword evidence="14" id="KW-1185">Reference proteome</keyword>
<feature type="compositionally biased region" description="Acidic residues" evidence="10">
    <location>
        <begin position="681"/>
        <end position="694"/>
    </location>
</feature>
<evidence type="ECO:0000256" key="5">
    <source>
        <dbReference type="ARBA" id="ARBA00022833"/>
    </source>
</evidence>
<reference evidence="14" key="1">
    <citation type="journal article" date="2008" name="Nat. Genet.">
        <title>The Pristionchus pacificus genome provides a unique perspective on nematode lifestyle and parasitism.</title>
        <authorList>
            <person name="Dieterich C."/>
            <person name="Clifton S.W."/>
            <person name="Schuster L.N."/>
            <person name="Chinwalla A."/>
            <person name="Delehaunty K."/>
            <person name="Dinkelacker I."/>
            <person name="Fulton L."/>
            <person name="Fulton R."/>
            <person name="Godfrey J."/>
            <person name="Minx P."/>
            <person name="Mitreva M."/>
            <person name="Roeseler W."/>
            <person name="Tian H."/>
            <person name="Witte H."/>
            <person name="Yang S.P."/>
            <person name="Wilson R.K."/>
            <person name="Sommer R.J."/>
        </authorList>
    </citation>
    <scope>NUCLEOTIDE SEQUENCE [LARGE SCALE GENOMIC DNA]</scope>
    <source>
        <strain evidence="14">PS312</strain>
    </source>
</reference>
<dbReference type="AlphaFoldDB" id="A0A8R1Z301"/>
<name>A0A8R1Z301_PRIPA</name>
<dbReference type="Gene3D" id="3.40.50.300">
    <property type="entry name" value="P-loop containing nucleotide triphosphate hydrolases"/>
    <property type="match status" value="1"/>
</dbReference>
<dbReference type="PROSITE" id="PS50950">
    <property type="entry name" value="ZF_THAP"/>
    <property type="match status" value="1"/>
</dbReference>
<dbReference type="GO" id="GO:0005524">
    <property type="term" value="F:ATP binding"/>
    <property type="evidence" value="ECO:0007669"/>
    <property type="project" value="InterPro"/>
</dbReference>
<dbReference type="GO" id="GO:0016020">
    <property type="term" value="C:membrane"/>
    <property type="evidence" value="ECO:0007669"/>
    <property type="project" value="UniProtKB-SubCell"/>
</dbReference>
<dbReference type="InterPro" id="IPR027417">
    <property type="entry name" value="P-loop_NTPase"/>
</dbReference>
<dbReference type="InterPro" id="IPR006612">
    <property type="entry name" value="THAP_Znf"/>
</dbReference>
<feature type="region of interest" description="Disordered" evidence="10">
    <location>
        <begin position="273"/>
        <end position="315"/>
    </location>
</feature>
<dbReference type="GO" id="GO:0003677">
    <property type="term" value="F:DNA binding"/>
    <property type="evidence" value="ECO:0007669"/>
    <property type="project" value="UniProtKB-UniRule"/>
</dbReference>